<evidence type="ECO:0000313" key="1">
    <source>
        <dbReference type="EMBL" id="SGY39924.1"/>
    </source>
</evidence>
<accession>A0A2X0M1A4</accession>
<reference evidence="1 2" key="1">
    <citation type="submission" date="2016-11" db="EMBL/GenBank/DDBJ databases">
        <authorList>
            <person name="Jaros S."/>
            <person name="Januszkiewicz K."/>
            <person name="Wedrychowicz H."/>
        </authorList>
    </citation>
    <scope>NUCLEOTIDE SEQUENCE [LARGE SCALE GENOMIC DNA]</scope>
</reference>
<dbReference type="AlphaFoldDB" id="A0A2X0M1A4"/>
<evidence type="ECO:0000313" key="2">
    <source>
        <dbReference type="Proteomes" id="UP000249464"/>
    </source>
</evidence>
<organism evidence="1 2">
    <name type="scientific">Microbotryum silenes-dioicae</name>
    <dbReference type="NCBI Taxonomy" id="796604"/>
    <lineage>
        <taxon>Eukaryota</taxon>
        <taxon>Fungi</taxon>
        <taxon>Dikarya</taxon>
        <taxon>Basidiomycota</taxon>
        <taxon>Pucciniomycotina</taxon>
        <taxon>Microbotryomycetes</taxon>
        <taxon>Microbotryales</taxon>
        <taxon>Microbotryaceae</taxon>
        <taxon>Microbotryum</taxon>
    </lineage>
</organism>
<dbReference type="Proteomes" id="UP000249464">
    <property type="component" value="Unassembled WGS sequence"/>
</dbReference>
<protein>
    <submittedName>
        <fullName evidence="1">BQ5605_C003g02295 protein</fullName>
    </submittedName>
</protein>
<proteinExistence type="predicted"/>
<dbReference type="EMBL" id="FQNC01000042">
    <property type="protein sequence ID" value="SGY39924.1"/>
    <property type="molecule type" value="Genomic_DNA"/>
</dbReference>
<name>A0A2X0M1A4_9BASI</name>
<sequence>MTSILDITVLYTLLDTIIPKPLSTGVPSIVVTNAFPSQRQGSSKPVCVRPMFTSNQRPFSSKPKLYF</sequence>
<keyword evidence="2" id="KW-1185">Reference proteome</keyword>
<gene>
    <name evidence="1" type="primary">BQ5605_C003g02295</name>
    <name evidence="1" type="ORF">BQ5605_C003G02295</name>
</gene>